<reference evidence="3" key="1">
    <citation type="submission" date="2022-06" db="EMBL/GenBank/DDBJ databases">
        <title>Sequencing the genomes of 1000 actinobacteria strains.</title>
        <authorList>
            <person name="Klenk H.-P."/>
        </authorList>
    </citation>
    <scope>NUCLEOTIDE SEQUENCE</scope>
    <source>
        <strain evidence="3">DSM 46694</strain>
    </source>
</reference>
<proteinExistence type="predicted"/>
<dbReference type="InterPro" id="IPR050090">
    <property type="entry name" value="Tyrosine_recombinase_XerCD"/>
</dbReference>
<dbReference type="SUPFAM" id="SSF56349">
    <property type="entry name" value="DNA breaking-rejoining enzymes"/>
    <property type="match status" value="1"/>
</dbReference>
<gene>
    <name evidence="3" type="ORF">HD597_012910</name>
</gene>
<dbReference type="InterPro" id="IPR002104">
    <property type="entry name" value="Integrase_catalytic"/>
</dbReference>
<dbReference type="CDD" id="cd00397">
    <property type="entry name" value="DNA_BRE_C"/>
    <property type="match status" value="1"/>
</dbReference>
<evidence type="ECO:0000259" key="2">
    <source>
        <dbReference type="PROSITE" id="PS51898"/>
    </source>
</evidence>
<dbReference type="GO" id="GO:0015074">
    <property type="term" value="P:DNA integration"/>
    <property type="evidence" value="ECO:0007669"/>
    <property type="project" value="InterPro"/>
</dbReference>
<dbReference type="Proteomes" id="UP001139648">
    <property type="component" value="Unassembled WGS sequence"/>
</dbReference>
<dbReference type="EMBL" id="JAMZEB010000004">
    <property type="protein sequence ID" value="MCP2365806.1"/>
    <property type="molecule type" value="Genomic_DNA"/>
</dbReference>
<name>A0A9X2H1S1_9ACTN</name>
<evidence type="ECO:0000313" key="3">
    <source>
        <dbReference type="EMBL" id="MCP2365806.1"/>
    </source>
</evidence>
<sequence>MRSNATTNRIRRHASDPGVLSIPSQTTLIIAEEPPVPDNPPRPVGELSAATIDEVVTAVRDAFADVSRNTLDNYRHGMRCLLEHLAEHPGQSWQQRWEAAGFNERDRPVADLAGDDSKGRSRLLTATGAAFAMRLIQPSMAAMQANVAPQYVRRFRTIAADPLLEEFFDRLAAHPVSADLRKKAAGSLCRALTVFGIDLADLTPGALMKYAQDNPAAGVSGAWPVLHAMGRFPAWVPQTLQDARIKGRRSIEELVDRHQLRNTEIRDLIVDYVRRRSVEVDYSTMENLVRSLAQLFWKIVEEVNPEQTDLRLSEETVQEWKQRLLVRRDGKPREHIDTPFLSVRAFYLDLQTWSAAEPERWGRWVAPCPIRDADLRWFHLRRRRLRERMANRTRDRQPLLAILSQHVNDEWQRLRTLLDAAQQVGLGERFDLHGVTWQRASSKTAQRQPSLLGSEPVRVINTQTGELVRLSQDEDRAFWQWAIVETLRLAGLRREELVELTHLSVRQYQRPTGEVVALLVVSPSKSDRERIIPMSAELFHVVAQIIRRHRAEYGTVPVCPRYDQHERTWCEPLPYLFQRVQSGTPRALSISAVRVIVLEAAKALIPAHPQFGEIRFSPHDFRRLFATELVNNGLPIHIGAALLGHLDIQTTRGYVAVFDDDVIAHYQDFLDRRRARRPDSEYRQPTTEEWDDFQDHFDKRKVELGSCGRPYGTPCQHEHACIRCPMLSINPKMLPRLEEMEHDLLARRQRAIEEEWHGEVEGLDLTLKFLRSKRLQAQRAAASGPVSLGMPTTRGPQ</sequence>
<organism evidence="3 4">
    <name type="scientific">Nonomuraea thailandensis</name>
    <dbReference type="NCBI Taxonomy" id="1188745"/>
    <lineage>
        <taxon>Bacteria</taxon>
        <taxon>Bacillati</taxon>
        <taxon>Actinomycetota</taxon>
        <taxon>Actinomycetes</taxon>
        <taxon>Streptosporangiales</taxon>
        <taxon>Streptosporangiaceae</taxon>
        <taxon>Nonomuraea</taxon>
    </lineage>
</organism>
<feature type="domain" description="Tyr recombinase" evidence="2">
    <location>
        <begin position="454"/>
        <end position="667"/>
    </location>
</feature>
<keyword evidence="4" id="KW-1185">Reference proteome</keyword>
<dbReference type="GO" id="GO:0003677">
    <property type="term" value="F:DNA binding"/>
    <property type="evidence" value="ECO:0007669"/>
    <property type="project" value="InterPro"/>
</dbReference>
<dbReference type="PANTHER" id="PTHR30349:SF64">
    <property type="entry name" value="PROPHAGE INTEGRASE INTD-RELATED"/>
    <property type="match status" value="1"/>
</dbReference>
<keyword evidence="1" id="KW-0233">DNA recombination</keyword>
<dbReference type="PANTHER" id="PTHR30349">
    <property type="entry name" value="PHAGE INTEGRASE-RELATED"/>
    <property type="match status" value="1"/>
</dbReference>
<dbReference type="AlphaFoldDB" id="A0A9X2H1S1"/>
<dbReference type="PROSITE" id="PS51898">
    <property type="entry name" value="TYR_RECOMBINASE"/>
    <property type="match status" value="1"/>
</dbReference>
<evidence type="ECO:0000256" key="1">
    <source>
        <dbReference type="ARBA" id="ARBA00023172"/>
    </source>
</evidence>
<dbReference type="Gene3D" id="1.10.443.10">
    <property type="entry name" value="Intergrase catalytic core"/>
    <property type="match status" value="1"/>
</dbReference>
<protein>
    <submittedName>
        <fullName evidence="3">Site-specific recombinase XerD</fullName>
    </submittedName>
</protein>
<dbReference type="Pfam" id="PF00589">
    <property type="entry name" value="Phage_integrase"/>
    <property type="match status" value="1"/>
</dbReference>
<evidence type="ECO:0000313" key="4">
    <source>
        <dbReference type="Proteomes" id="UP001139648"/>
    </source>
</evidence>
<dbReference type="GO" id="GO:0006310">
    <property type="term" value="P:DNA recombination"/>
    <property type="evidence" value="ECO:0007669"/>
    <property type="project" value="UniProtKB-KW"/>
</dbReference>
<comment type="caution">
    <text evidence="3">The sequence shown here is derived from an EMBL/GenBank/DDBJ whole genome shotgun (WGS) entry which is preliminary data.</text>
</comment>
<accession>A0A9X2H1S1</accession>
<dbReference type="InterPro" id="IPR011010">
    <property type="entry name" value="DNA_brk_join_enz"/>
</dbReference>
<dbReference type="RefSeq" id="WP_253760355.1">
    <property type="nucleotide sequence ID" value="NZ_BAABKA010000019.1"/>
</dbReference>
<dbReference type="InterPro" id="IPR013762">
    <property type="entry name" value="Integrase-like_cat_sf"/>
</dbReference>